<dbReference type="InterPro" id="IPR006311">
    <property type="entry name" value="TAT_signal"/>
</dbReference>
<protein>
    <submittedName>
        <fullName evidence="1">PhoX family phosphatase</fullName>
    </submittedName>
</protein>
<keyword evidence="2" id="KW-1185">Reference proteome</keyword>
<dbReference type="PROSITE" id="PS51318">
    <property type="entry name" value="TAT"/>
    <property type="match status" value="1"/>
</dbReference>
<comment type="caution">
    <text evidence="1">The sequence shown here is derived from an EMBL/GenBank/DDBJ whole genome shotgun (WGS) entry which is preliminary data.</text>
</comment>
<evidence type="ECO:0000313" key="1">
    <source>
        <dbReference type="EMBL" id="NGO51958.1"/>
    </source>
</evidence>
<dbReference type="RefSeq" id="WP_165027916.1">
    <property type="nucleotide sequence ID" value="NZ_JAAKZF010000013.1"/>
</dbReference>
<proteinExistence type="predicted"/>
<reference evidence="1 2" key="1">
    <citation type="submission" date="2020-02" db="EMBL/GenBank/DDBJ databases">
        <title>Genome sequence of strain CCNWXJ40-4.</title>
        <authorList>
            <person name="Gao J."/>
            <person name="Sun J."/>
        </authorList>
    </citation>
    <scope>NUCLEOTIDE SEQUENCE [LARGE SCALE GENOMIC DNA]</scope>
    <source>
        <strain evidence="1 2">CCNWXJ 40-4</strain>
    </source>
</reference>
<name>A0A6G4WC94_9HYPH</name>
<evidence type="ECO:0000313" key="2">
    <source>
        <dbReference type="Proteomes" id="UP001642900"/>
    </source>
</evidence>
<dbReference type="Pfam" id="PF05787">
    <property type="entry name" value="PhoX"/>
    <property type="match status" value="1"/>
</dbReference>
<sequence>MNEYVSPETKFRTSLLEDNDGPGHNPTANRTMGEIIAARFSRRGFLKGSLAVSAIAATVSPIALITADNARAASGSVFSFDEVEAGIDDKHHVAAGYDADILLRWGDPIFADAPEFDPANQTPEAQAKQFGYNNDYVGYIPLDGSSEHGLLVVNHEYTNEHLMFPGIVTISEGKIKVSDADQKRVDIEMAAHGGSIVEIRKEGGKWQVVKDGKLNRRITATTEMQLSGPVAGHDRVKTNADATGTKVFGTVNNCAGGVTPWGTYILAEENFHGYFAGELPADHSEAANYERVGVPDGTYQWANFYDRFDVSKEPNEPNRFGWIVEVDVQDPNSVPKKRTALGRFKHEGAESIVAPDGRVVFYLGDDERFDYVYKFVTAGKFNPDDRAANMDLLDEGTLYVAKFAEDGSFEWLPLVHGQGPLTAENGFASQADVLIETRRAGDLLEATKMDRPEDIQPNAANGKVYVMLTNNTKRKAEQVDAANPRAENAFGHIIELIEDGGDFAATKGKWEILLKCGDPAVADVGASFSTSTTANGWFGMPDNCAIDAAGRLWVSTDGNGPKETGRTDGLWAVDTEGEARATSKLFFRVPIGAELCGPLFTPDDQTAFVAVQHPADGGEDWEGFGRPSYYEDLSTRWPDFKDDMPVRPAVVAITKQGGGKIGV</sequence>
<organism evidence="1 2">
    <name type="scientific">Allomesorhizobium camelthorni</name>
    <dbReference type="NCBI Taxonomy" id="475069"/>
    <lineage>
        <taxon>Bacteria</taxon>
        <taxon>Pseudomonadati</taxon>
        <taxon>Pseudomonadota</taxon>
        <taxon>Alphaproteobacteria</taxon>
        <taxon>Hyphomicrobiales</taxon>
        <taxon>Phyllobacteriaceae</taxon>
        <taxon>Allomesorhizobium</taxon>
    </lineage>
</organism>
<dbReference type="InterPro" id="IPR008557">
    <property type="entry name" value="PhoX"/>
</dbReference>
<accession>A0A6G4WC94</accession>
<dbReference type="PANTHER" id="PTHR35399:SF2">
    <property type="entry name" value="DUF839 DOMAIN-CONTAINING PROTEIN"/>
    <property type="match status" value="1"/>
</dbReference>
<gene>
    <name evidence="1" type="ORF">G6N73_12330</name>
</gene>
<dbReference type="Proteomes" id="UP001642900">
    <property type="component" value="Unassembled WGS sequence"/>
</dbReference>
<dbReference type="EMBL" id="JAAKZF010000013">
    <property type="protein sequence ID" value="NGO51958.1"/>
    <property type="molecule type" value="Genomic_DNA"/>
</dbReference>
<dbReference type="SUPFAM" id="SSF63829">
    <property type="entry name" value="Calcium-dependent phosphotriesterase"/>
    <property type="match status" value="1"/>
</dbReference>
<dbReference type="AlphaFoldDB" id="A0A6G4WC94"/>
<dbReference type="PANTHER" id="PTHR35399">
    <property type="entry name" value="SLR8030 PROTEIN"/>
    <property type="match status" value="1"/>
</dbReference>